<feature type="compositionally biased region" description="Basic and acidic residues" evidence="14">
    <location>
        <begin position="172"/>
        <end position="190"/>
    </location>
</feature>
<sequence length="309" mass="31905">MPARRVILALPLVLVLGVAAWLWLGGGLDSVARWAAEGQRDAQNALARTLRALRQGEAGAVAGLLGLCFLYGVFHAAGPGHGKILIGGYGVGRQVAAARLAGLALASSLAQSATAVLLVLAGIGALQWTRTQVTGLADGTLNLLSYVAIALVGLWLAARGLRSLWRLRSRPGHDHDHDHGHGHHHCDTCHAHGPTPEEAARTRSLRDALVLIGAVAIRPCTGALFLLIVAWRMQLLAAGIAGAFAMGLGVATVTVAAALASVWLRRSSLDRIRAALPDAAMAARAGALTELAAGLLVFALALSMAARLG</sequence>
<feature type="transmembrane region" description="Helical" evidence="13">
    <location>
        <begin position="143"/>
        <end position="161"/>
    </location>
</feature>
<comment type="subcellular location">
    <subcellularLocation>
        <location evidence="2 13">Cell membrane</location>
        <topology evidence="2 13">Multi-pass membrane protein</topology>
    </subcellularLocation>
</comment>
<keyword evidence="12" id="KW-0170">Cobalt</keyword>
<dbReference type="PANTHER" id="PTHR40659:SF1">
    <property type="entry name" value="NICKEL_COBALT EFFLUX SYSTEM RCNA"/>
    <property type="match status" value="1"/>
</dbReference>
<feature type="transmembrane region" description="Helical" evidence="13">
    <location>
        <begin position="237"/>
        <end position="264"/>
    </location>
</feature>
<evidence type="ECO:0000256" key="14">
    <source>
        <dbReference type="SAM" id="MobiDB-lite"/>
    </source>
</evidence>
<dbReference type="Proteomes" id="UP000004318">
    <property type="component" value="Unassembled WGS sequence"/>
</dbReference>
<evidence type="ECO:0000256" key="2">
    <source>
        <dbReference type="ARBA" id="ARBA00004651"/>
    </source>
</evidence>
<reference evidence="15 16" key="1">
    <citation type="journal article" date="2010" name="J. Bacteriol.">
        <title>Genome sequences of Oceanicola granulosus HTCC2516(T) and Oceanicola batsensis HTCC2597(TDelta).</title>
        <authorList>
            <person name="Thrash J.C."/>
            <person name="Cho J.C."/>
            <person name="Vergin K.L."/>
            <person name="Giovannoni S.J."/>
        </authorList>
    </citation>
    <scope>NUCLEOTIDE SEQUENCE [LARGE SCALE GENOMIC DNA]</scope>
    <source>
        <strain evidence="16">ATCC BAA-863 / DSM 15984 / KCTC 12145 / HTCC2597</strain>
    </source>
</reference>
<dbReference type="Pfam" id="PF03824">
    <property type="entry name" value="NicO"/>
    <property type="match status" value="1"/>
</dbReference>
<dbReference type="OrthoDB" id="9812956at2"/>
<evidence type="ECO:0000256" key="6">
    <source>
        <dbReference type="ARBA" id="ARBA00022596"/>
    </source>
</evidence>
<feature type="region of interest" description="Disordered" evidence="14">
    <location>
        <begin position="172"/>
        <end position="197"/>
    </location>
</feature>
<feature type="transmembrane region" description="Helical" evidence="13">
    <location>
        <begin position="100"/>
        <end position="123"/>
    </location>
</feature>
<keyword evidence="11 13" id="KW-0472">Membrane</keyword>
<evidence type="ECO:0000256" key="9">
    <source>
        <dbReference type="ARBA" id="ARBA00023065"/>
    </source>
</evidence>
<evidence type="ECO:0000256" key="12">
    <source>
        <dbReference type="ARBA" id="ARBA00023285"/>
    </source>
</evidence>
<evidence type="ECO:0000256" key="3">
    <source>
        <dbReference type="ARBA" id="ARBA00022426"/>
    </source>
</evidence>
<keyword evidence="7 13" id="KW-0812">Transmembrane</keyword>
<evidence type="ECO:0000256" key="13">
    <source>
        <dbReference type="RuleBase" id="RU362101"/>
    </source>
</evidence>
<dbReference type="STRING" id="252305.OB2597_15425"/>
<dbReference type="GO" id="GO:0010045">
    <property type="term" value="P:response to nickel cation"/>
    <property type="evidence" value="ECO:0007669"/>
    <property type="project" value="TreeGrafter"/>
</dbReference>
<dbReference type="GO" id="GO:0005886">
    <property type="term" value="C:plasma membrane"/>
    <property type="evidence" value="ECO:0007669"/>
    <property type="project" value="UniProtKB-SubCell"/>
</dbReference>
<proteinExistence type="inferred from homology"/>
<keyword evidence="3" id="KW-0171">Cobalt transport</keyword>
<dbReference type="GO" id="GO:0006824">
    <property type="term" value="P:cobalt ion transport"/>
    <property type="evidence" value="ECO:0007669"/>
    <property type="project" value="UniProtKB-KW"/>
</dbReference>
<feature type="transmembrane region" description="Helical" evidence="13">
    <location>
        <begin position="285"/>
        <end position="306"/>
    </location>
</feature>
<dbReference type="AlphaFoldDB" id="A3TYW7"/>
<keyword evidence="5" id="KW-1003">Cell membrane</keyword>
<feature type="transmembrane region" description="Helical" evidence="13">
    <location>
        <begin position="208"/>
        <end position="231"/>
    </location>
</feature>
<dbReference type="InterPro" id="IPR051224">
    <property type="entry name" value="NiCoT_RcnA"/>
</dbReference>
<keyword evidence="9" id="KW-0406">Ion transport</keyword>
<comment type="caution">
    <text evidence="15">The sequence shown here is derived from an EMBL/GenBank/DDBJ whole genome shotgun (WGS) entry which is preliminary data.</text>
</comment>
<protein>
    <recommendedName>
        <fullName evidence="13">Nickel/cobalt efflux system</fullName>
    </recommendedName>
</protein>
<dbReference type="InterPro" id="IPR011541">
    <property type="entry name" value="Ni/Co_transpt_high_affinity"/>
</dbReference>
<evidence type="ECO:0000256" key="10">
    <source>
        <dbReference type="ARBA" id="ARBA00023112"/>
    </source>
</evidence>
<gene>
    <name evidence="15" type="ORF">OB2597_15425</name>
</gene>
<dbReference type="GO" id="GO:0015099">
    <property type="term" value="F:nickel cation transmembrane transporter activity"/>
    <property type="evidence" value="ECO:0007669"/>
    <property type="project" value="UniProtKB-UniRule"/>
</dbReference>
<dbReference type="GO" id="GO:0032025">
    <property type="term" value="P:response to cobalt ion"/>
    <property type="evidence" value="ECO:0007669"/>
    <property type="project" value="TreeGrafter"/>
</dbReference>
<evidence type="ECO:0000256" key="8">
    <source>
        <dbReference type="ARBA" id="ARBA00022989"/>
    </source>
</evidence>
<keyword evidence="10" id="KW-0921">Nickel transport</keyword>
<name>A3TYW7_PSEBH</name>
<dbReference type="PANTHER" id="PTHR40659">
    <property type="entry name" value="NICKEL/COBALT EFFLUX SYSTEM RCNA"/>
    <property type="match status" value="1"/>
</dbReference>
<organism evidence="15 16">
    <name type="scientific">Pseudooceanicola batsensis (strain ATCC BAA-863 / DSM 15984 / KCTC 12145 / HTCC2597)</name>
    <name type="common">Oceanicola batsensis</name>
    <dbReference type="NCBI Taxonomy" id="252305"/>
    <lineage>
        <taxon>Bacteria</taxon>
        <taxon>Pseudomonadati</taxon>
        <taxon>Pseudomonadota</taxon>
        <taxon>Alphaproteobacteria</taxon>
        <taxon>Rhodobacterales</taxon>
        <taxon>Paracoccaceae</taxon>
        <taxon>Pseudooceanicola</taxon>
    </lineage>
</organism>
<evidence type="ECO:0000256" key="4">
    <source>
        <dbReference type="ARBA" id="ARBA00022448"/>
    </source>
</evidence>
<evidence type="ECO:0000256" key="1">
    <source>
        <dbReference type="ARBA" id="ARBA00002510"/>
    </source>
</evidence>
<dbReference type="HOGENOM" id="CLU_058605_0_2_5"/>
<feature type="transmembrane region" description="Helical" evidence="13">
    <location>
        <begin position="59"/>
        <end position="79"/>
    </location>
</feature>
<keyword evidence="6" id="KW-0533">Nickel</keyword>
<dbReference type="GO" id="GO:0046583">
    <property type="term" value="F:monoatomic cation efflux transmembrane transporter activity"/>
    <property type="evidence" value="ECO:0007669"/>
    <property type="project" value="TreeGrafter"/>
</dbReference>
<dbReference type="eggNOG" id="COG2215">
    <property type="taxonomic scope" value="Bacteria"/>
</dbReference>
<evidence type="ECO:0000313" key="16">
    <source>
        <dbReference type="Proteomes" id="UP000004318"/>
    </source>
</evidence>
<evidence type="ECO:0000256" key="5">
    <source>
        <dbReference type="ARBA" id="ARBA00022475"/>
    </source>
</evidence>
<comment type="similarity">
    <text evidence="13">Belongs to the NiCoT transporter (TC 2.A.52) family.</text>
</comment>
<keyword evidence="8 13" id="KW-1133">Transmembrane helix</keyword>
<evidence type="ECO:0000256" key="7">
    <source>
        <dbReference type="ARBA" id="ARBA00022692"/>
    </source>
</evidence>
<keyword evidence="16" id="KW-1185">Reference proteome</keyword>
<evidence type="ECO:0000256" key="11">
    <source>
        <dbReference type="ARBA" id="ARBA00023136"/>
    </source>
</evidence>
<evidence type="ECO:0000313" key="15">
    <source>
        <dbReference type="EMBL" id="EAQ02785.1"/>
    </source>
</evidence>
<dbReference type="EMBL" id="AAMO01000006">
    <property type="protein sequence ID" value="EAQ02785.1"/>
    <property type="molecule type" value="Genomic_DNA"/>
</dbReference>
<comment type="function">
    <text evidence="1">Efflux system for nickel and cobalt.</text>
</comment>
<keyword evidence="4 13" id="KW-0813">Transport</keyword>
<accession>A3TYW7</accession>
<dbReference type="RefSeq" id="WP_009807294.1">
    <property type="nucleotide sequence ID" value="NZ_CH724131.1"/>
</dbReference>